<feature type="chain" id="PRO_5021455768" evidence="1">
    <location>
        <begin position="24"/>
        <end position="113"/>
    </location>
</feature>
<evidence type="ECO:0000313" key="3">
    <source>
        <dbReference type="Proteomes" id="UP000298030"/>
    </source>
</evidence>
<protein>
    <submittedName>
        <fullName evidence="2">Uncharacterized protein</fullName>
    </submittedName>
</protein>
<evidence type="ECO:0000256" key="1">
    <source>
        <dbReference type="SAM" id="SignalP"/>
    </source>
</evidence>
<proteinExistence type="predicted"/>
<sequence length="113" mass="11875">MRLAAQFIMTALVALQAVTTAQAWSAGWFAGQNCNIRTVLGVSTGSFTKSCTVIGLSPEPHSFTYNGNGGYMIKACTGSACNGECIWRGPGVAGCTNRLPAQGPFRSYQIYAA</sequence>
<dbReference type="Proteomes" id="UP000298030">
    <property type="component" value="Unassembled WGS sequence"/>
</dbReference>
<reference evidence="2 3" key="1">
    <citation type="journal article" date="2019" name="Nat. Ecol. Evol.">
        <title>Megaphylogeny resolves global patterns of mushroom evolution.</title>
        <authorList>
            <person name="Varga T."/>
            <person name="Krizsan K."/>
            <person name="Foldi C."/>
            <person name="Dima B."/>
            <person name="Sanchez-Garcia M."/>
            <person name="Sanchez-Ramirez S."/>
            <person name="Szollosi G.J."/>
            <person name="Szarkandi J.G."/>
            <person name="Papp V."/>
            <person name="Albert L."/>
            <person name="Andreopoulos W."/>
            <person name="Angelini C."/>
            <person name="Antonin V."/>
            <person name="Barry K.W."/>
            <person name="Bougher N.L."/>
            <person name="Buchanan P."/>
            <person name="Buyck B."/>
            <person name="Bense V."/>
            <person name="Catcheside P."/>
            <person name="Chovatia M."/>
            <person name="Cooper J."/>
            <person name="Damon W."/>
            <person name="Desjardin D."/>
            <person name="Finy P."/>
            <person name="Geml J."/>
            <person name="Haridas S."/>
            <person name="Hughes K."/>
            <person name="Justo A."/>
            <person name="Karasinski D."/>
            <person name="Kautmanova I."/>
            <person name="Kiss B."/>
            <person name="Kocsube S."/>
            <person name="Kotiranta H."/>
            <person name="LaButti K.M."/>
            <person name="Lechner B.E."/>
            <person name="Liimatainen K."/>
            <person name="Lipzen A."/>
            <person name="Lukacs Z."/>
            <person name="Mihaltcheva S."/>
            <person name="Morgado L.N."/>
            <person name="Niskanen T."/>
            <person name="Noordeloos M.E."/>
            <person name="Ohm R.A."/>
            <person name="Ortiz-Santana B."/>
            <person name="Ovrebo C."/>
            <person name="Racz N."/>
            <person name="Riley R."/>
            <person name="Savchenko A."/>
            <person name="Shiryaev A."/>
            <person name="Soop K."/>
            <person name="Spirin V."/>
            <person name="Szebenyi C."/>
            <person name="Tomsovsky M."/>
            <person name="Tulloss R.E."/>
            <person name="Uehling J."/>
            <person name="Grigoriev I.V."/>
            <person name="Vagvolgyi C."/>
            <person name="Papp T."/>
            <person name="Martin F.M."/>
            <person name="Miettinen O."/>
            <person name="Hibbett D.S."/>
            <person name="Nagy L.G."/>
        </authorList>
    </citation>
    <scope>NUCLEOTIDE SEQUENCE [LARGE SCALE GENOMIC DNA]</scope>
    <source>
        <strain evidence="2 3">FP101781</strain>
    </source>
</reference>
<dbReference type="EMBL" id="QPFP01000003">
    <property type="protein sequence ID" value="TEB37832.1"/>
    <property type="molecule type" value="Genomic_DNA"/>
</dbReference>
<evidence type="ECO:0000313" key="2">
    <source>
        <dbReference type="EMBL" id="TEB37832.1"/>
    </source>
</evidence>
<organism evidence="2 3">
    <name type="scientific">Coprinellus micaceus</name>
    <name type="common">Glistening ink-cap mushroom</name>
    <name type="synonym">Coprinus micaceus</name>
    <dbReference type="NCBI Taxonomy" id="71717"/>
    <lineage>
        <taxon>Eukaryota</taxon>
        <taxon>Fungi</taxon>
        <taxon>Dikarya</taxon>
        <taxon>Basidiomycota</taxon>
        <taxon>Agaricomycotina</taxon>
        <taxon>Agaricomycetes</taxon>
        <taxon>Agaricomycetidae</taxon>
        <taxon>Agaricales</taxon>
        <taxon>Agaricineae</taxon>
        <taxon>Psathyrellaceae</taxon>
        <taxon>Coprinellus</taxon>
    </lineage>
</organism>
<comment type="caution">
    <text evidence="2">The sequence shown here is derived from an EMBL/GenBank/DDBJ whole genome shotgun (WGS) entry which is preliminary data.</text>
</comment>
<keyword evidence="3" id="KW-1185">Reference proteome</keyword>
<keyword evidence="1" id="KW-0732">Signal</keyword>
<name>A0A4Y7TW38_COPMI</name>
<dbReference type="AlphaFoldDB" id="A0A4Y7TW38"/>
<feature type="signal peptide" evidence="1">
    <location>
        <begin position="1"/>
        <end position="23"/>
    </location>
</feature>
<accession>A0A4Y7TW38</accession>
<gene>
    <name evidence="2" type="ORF">FA13DRAFT_1867614</name>
</gene>